<dbReference type="Proteomes" id="UP000011173">
    <property type="component" value="Chromosome"/>
</dbReference>
<dbReference type="AlphaFoldDB" id="L7WCR5"/>
<proteinExistence type="predicted"/>
<protein>
    <submittedName>
        <fullName evidence="1">Uncharacterized protein</fullName>
    </submittedName>
</protein>
<dbReference type="STRING" id="592029.DDD_2910"/>
<evidence type="ECO:0000313" key="2">
    <source>
        <dbReference type="Proteomes" id="UP000011173"/>
    </source>
</evidence>
<accession>L7WCR5</accession>
<sequence>MKRFFYALKLCGVGGEFRFRESAIISIILPLFCILHKLKIIDYLICAKRKPEEAHRFGVSSKR</sequence>
<dbReference type="HOGENOM" id="CLU_2881374_0_0_10"/>
<gene>
    <name evidence="1" type="ordered locus">DDD_2910</name>
</gene>
<dbReference type="EMBL" id="CP001397">
    <property type="protein sequence ID" value="AGC78037.1"/>
    <property type="molecule type" value="Genomic_DNA"/>
</dbReference>
<dbReference type="PATRIC" id="fig|592029.3.peg.2885"/>
<name>L7WCR5_NONDD</name>
<evidence type="ECO:0000313" key="1">
    <source>
        <dbReference type="EMBL" id="AGC78037.1"/>
    </source>
</evidence>
<dbReference type="KEGG" id="ndo:DDD_2910"/>
<reference evidence="1 2" key="1">
    <citation type="journal article" date="2013" name="Genome Biol. Evol.">
        <title>Genomic makeup of the marine flavobacterium Nonlabens (Donghaeana) dokdonensis DSW-6 and identification of a novel class of rhodopsins.</title>
        <authorList>
            <person name="Kwon S.K."/>
            <person name="Kim B.K."/>
            <person name="Song J.Y."/>
            <person name="Kwak M.J."/>
            <person name="Lee C.H."/>
            <person name="Yoon J.H."/>
            <person name="Oh T.K."/>
            <person name="Kim J.F."/>
        </authorList>
    </citation>
    <scope>NUCLEOTIDE SEQUENCE [LARGE SCALE GENOMIC DNA]</scope>
    <source>
        <strain evidence="2">DSM 17205 / KCTC 12402 / DSW-6</strain>
    </source>
</reference>
<organism evidence="1 2">
    <name type="scientific">Nonlabens dokdonensis (strain DSM 17205 / KCTC 12402 / DSW-6)</name>
    <name type="common">Donghaeana dokdonensis</name>
    <dbReference type="NCBI Taxonomy" id="592029"/>
    <lineage>
        <taxon>Bacteria</taxon>
        <taxon>Pseudomonadati</taxon>
        <taxon>Bacteroidota</taxon>
        <taxon>Flavobacteriia</taxon>
        <taxon>Flavobacteriales</taxon>
        <taxon>Flavobacteriaceae</taxon>
        <taxon>Nonlabens</taxon>
    </lineage>
</organism>